<protein>
    <recommendedName>
        <fullName evidence="1">Methyltransferase FkbM domain-containing protein</fullName>
    </recommendedName>
</protein>
<dbReference type="SUPFAM" id="SSF53448">
    <property type="entry name" value="Nucleotide-diphospho-sugar transferases"/>
    <property type="match status" value="1"/>
</dbReference>
<dbReference type="AlphaFoldDB" id="A0AA87Q1P1"/>
<evidence type="ECO:0000259" key="1">
    <source>
        <dbReference type="Pfam" id="PF05050"/>
    </source>
</evidence>
<gene>
    <name evidence="2" type="ORF">RRH01S_01_04490</name>
</gene>
<feature type="domain" description="Methyltransferase FkbM" evidence="1">
    <location>
        <begin position="60"/>
        <end position="209"/>
    </location>
</feature>
<dbReference type="InterPro" id="IPR029063">
    <property type="entry name" value="SAM-dependent_MTases_sf"/>
</dbReference>
<name>A0AA87Q1P1_RHIRH</name>
<dbReference type="NCBIfam" id="TIGR01444">
    <property type="entry name" value="fkbM_fam"/>
    <property type="match status" value="1"/>
</dbReference>
<reference evidence="2 3" key="1">
    <citation type="submission" date="2014-05" db="EMBL/GenBank/DDBJ databases">
        <title>Whole genome shotgun sequence of Rhizobium rhizogenes NBRC 13257.</title>
        <authorList>
            <person name="Katano-Makiyama Y."/>
            <person name="Hosoyama A."/>
            <person name="Hashimoto M."/>
            <person name="Hosoyama Y."/>
            <person name="Noguchi M."/>
            <person name="Tsuchikane K."/>
            <person name="Kimura A."/>
            <person name="Ohji S."/>
            <person name="Ichikawa N."/>
            <person name="Yamazoe A."/>
            <person name="Fujita N."/>
        </authorList>
    </citation>
    <scope>NUCLEOTIDE SEQUENCE [LARGE SCALE GENOMIC DNA]</scope>
    <source>
        <strain evidence="2 3">NBRC 13257</strain>
    </source>
</reference>
<dbReference type="Pfam" id="PF05050">
    <property type="entry name" value="Methyltransf_21"/>
    <property type="match status" value="1"/>
</dbReference>
<dbReference type="PANTHER" id="PTHR34203">
    <property type="entry name" value="METHYLTRANSFERASE, FKBM FAMILY PROTEIN"/>
    <property type="match status" value="1"/>
</dbReference>
<accession>A0AA87Q1P1</accession>
<dbReference type="SUPFAM" id="SSF53335">
    <property type="entry name" value="S-adenosyl-L-methionine-dependent methyltransferases"/>
    <property type="match status" value="1"/>
</dbReference>
<dbReference type="PANTHER" id="PTHR34203:SF15">
    <property type="entry name" value="SLL1173 PROTEIN"/>
    <property type="match status" value="1"/>
</dbReference>
<dbReference type="InterPro" id="IPR029044">
    <property type="entry name" value="Nucleotide-diphossugar_trans"/>
</dbReference>
<comment type="caution">
    <text evidence="2">The sequence shown here is derived from an EMBL/GenBank/DDBJ whole genome shotgun (WGS) entry which is preliminary data.</text>
</comment>
<dbReference type="InterPro" id="IPR006342">
    <property type="entry name" value="FkbM_mtfrase"/>
</dbReference>
<dbReference type="EMBL" id="BAYX01000001">
    <property type="protein sequence ID" value="GAJ90981.1"/>
    <property type="molecule type" value="Genomic_DNA"/>
</dbReference>
<sequence>MTLQATVACEVNSYRTPVRFHLPNPNDHIQRIILQSRAFYERAMLEDIGSSLPEDAFVIDVGANIGNHTLFFSAVAGARILAIEPNGEALHILRANVSLNGLQDRVDIKPIALGAEAGMGNVIEEDSSRLGMARVMVTADGQVPVARLDDIARGQHVHLIKIDVEGMEVDVLRGAIGTIERCSPKLLVEAATAQALQDVEAVLRPLGYRKIKVYNETPTYLFEAKFADAYPEKRIQAIDPMHVAALPPTEEIVAGMATVAGNEVALRATVMSLLPQVDRLYVYLNGFTEAPRFIAEHPKIRHFIDTDGSRYGDAGKFWGLEQVKDAIYISCDDDIIYPDDFVARMVGELAQLRGQAVVSVHGSIILQPSHGYYKDRSRAVFHYERALMRRRRVHVAATGTSAFHSSVVQVTLADFRHRNMADIWLTEYLHRRGIPSYVVPRNDGWLKSIEVPRATIYAQSAAGTGSAYDSSSKQDEVLSAIYPISLLSSDAENASSIIYLVDADRPDGLVEFILAVAGRERDPVVFVTCDHETEAMRNVTLHPEFLCEVHLIARSGGNASAYFELLSRHAGRVKAWTLRGGNELKLAGAGEWEKWFVPNTSAASFVPTAALSEA</sequence>
<dbReference type="Proteomes" id="UP000026941">
    <property type="component" value="Unassembled WGS sequence"/>
</dbReference>
<evidence type="ECO:0000313" key="3">
    <source>
        <dbReference type="Proteomes" id="UP000026941"/>
    </source>
</evidence>
<dbReference type="InterPro" id="IPR052514">
    <property type="entry name" value="SAM-dependent_MTase"/>
</dbReference>
<evidence type="ECO:0000313" key="2">
    <source>
        <dbReference type="EMBL" id="GAJ90981.1"/>
    </source>
</evidence>
<proteinExistence type="predicted"/>
<dbReference type="RefSeq" id="WP_012651712.1">
    <property type="nucleotide sequence ID" value="NZ_BAYX01000001.1"/>
</dbReference>
<dbReference type="Gene3D" id="3.40.50.150">
    <property type="entry name" value="Vaccinia Virus protein VP39"/>
    <property type="match status" value="1"/>
</dbReference>
<organism evidence="2 3">
    <name type="scientific">Rhizobium rhizogenes NBRC 13257</name>
    <dbReference type="NCBI Taxonomy" id="1220581"/>
    <lineage>
        <taxon>Bacteria</taxon>
        <taxon>Pseudomonadati</taxon>
        <taxon>Pseudomonadota</taxon>
        <taxon>Alphaproteobacteria</taxon>
        <taxon>Hyphomicrobiales</taxon>
        <taxon>Rhizobiaceae</taxon>
        <taxon>Rhizobium/Agrobacterium group</taxon>
        <taxon>Rhizobium</taxon>
    </lineage>
</organism>